<protein>
    <submittedName>
        <fullName evidence="1">Uncharacterized protein</fullName>
    </submittedName>
</protein>
<comment type="caution">
    <text evidence="1">The sequence shown here is derived from an EMBL/GenBank/DDBJ whole genome shotgun (WGS) entry which is preliminary data.</text>
</comment>
<dbReference type="AlphaFoldDB" id="A0A8S2WVP8"/>
<evidence type="ECO:0000313" key="2">
    <source>
        <dbReference type="Proteomes" id="UP000681720"/>
    </source>
</evidence>
<reference evidence="1" key="1">
    <citation type="submission" date="2021-02" db="EMBL/GenBank/DDBJ databases">
        <authorList>
            <person name="Nowell W R."/>
        </authorList>
    </citation>
    <scope>NUCLEOTIDE SEQUENCE</scope>
</reference>
<dbReference type="EMBL" id="CAJOBJ010071464">
    <property type="protein sequence ID" value="CAF4462017.1"/>
    <property type="molecule type" value="Genomic_DNA"/>
</dbReference>
<name>A0A8S2WVP8_9BILA</name>
<dbReference type="Proteomes" id="UP000681720">
    <property type="component" value="Unassembled WGS sequence"/>
</dbReference>
<gene>
    <name evidence="1" type="ORF">GIL414_LOCUS32926</name>
</gene>
<accession>A0A8S2WVP8</accession>
<organism evidence="1 2">
    <name type="scientific">Rotaria magnacalcarata</name>
    <dbReference type="NCBI Taxonomy" id="392030"/>
    <lineage>
        <taxon>Eukaryota</taxon>
        <taxon>Metazoa</taxon>
        <taxon>Spiralia</taxon>
        <taxon>Gnathifera</taxon>
        <taxon>Rotifera</taxon>
        <taxon>Eurotatoria</taxon>
        <taxon>Bdelloidea</taxon>
        <taxon>Philodinida</taxon>
        <taxon>Philodinidae</taxon>
        <taxon>Rotaria</taxon>
    </lineage>
</organism>
<feature type="non-terminal residue" evidence="1">
    <location>
        <position position="51"/>
    </location>
</feature>
<proteinExistence type="predicted"/>
<sequence>MSSKSRAQTGKIFISQNLTSKIQNLLDEMSQSVNPQKKYKPIMATLTTTER</sequence>
<evidence type="ECO:0000313" key="1">
    <source>
        <dbReference type="EMBL" id="CAF4462017.1"/>
    </source>
</evidence>